<dbReference type="PANTHER" id="PTHR30329">
    <property type="entry name" value="STATOR ELEMENT OF FLAGELLAR MOTOR COMPLEX"/>
    <property type="match status" value="1"/>
</dbReference>
<feature type="transmembrane region" description="Helical" evidence="9">
    <location>
        <begin position="21"/>
        <end position="38"/>
    </location>
</feature>
<dbReference type="PATRIC" id="fig|1122169.6.peg.2321"/>
<evidence type="ECO:0000313" key="12">
    <source>
        <dbReference type="Proteomes" id="UP000054600"/>
    </source>
</evidence>
<evidence type="ECO:0000313" key="11">
    <source>
        <dbReference type="EMBL" id="KTD59000.1"/>
    </source>
</evidence>
<protein>
    <submittedName>
        <fullName evidence="11">Flagellar motor protein MotD</fullName>
    </submittedName>
</protein>
<comment type="subcellular location">
    <subcellularLocation>
        <location evidence="1">Cell membrane</location>
        <topology evidence="1">Single-pass membrane protein</topology>
    </subcellularLocation>
</comment>
<proteinExistence type="inferred from homology"/>
<reference evidence="11 12" key="1">
    <citation type="submission" date="2015-11" db="EMBL/GenBank/DDBJ databases">
        <title>Genomic analysis of 38 Legionella species identifies large and diverse effector repertoires.</title>
        <authorList>
            <person name="Burstein D."/>
            <person name="Amaro F."/>
            <person name="Zusman T."/>
            <person name="Lifshitz Z."/>
            <person name="Cohen O."/>
            <person name="Gilbert J.A."/>
            <person name="Pupko T."/>
            <person name="Shuman H.A."/>
            <person name="Segal G."/>
        </authorList>
    </citation>
    <scope>NUCLEOTIDE SEQUENCE [LARGE SCALE GENOMIC DNA]</scope>
    <source>
        <strain evidence="11 12">ATCC 49655</strain>
    </source>
</reference>
<comment type="caution">
    <text evidence="11">The sequence shown here is derived from an EMBL/GenBank/DDBJ whole genome shotgun (WGS) entry which is preliminary data.</text>
</comment>
<keyword evidence="3" id="KW-1003">Cell membrane</keyword>
<dbReference type="SUPFAM" id="SSF103088">
    <property type="entry name" value="OmpA-like"/>
    <property type="match status" value="1"/>
</dbReference>
<feature type="region of interest" description="Disordered" evidence="8">
    <location>
        <begin position="251"/>
        <end position="279"/>
    </location>
</feature>
<organism evidence="11 12">
    <name type="scientific">Legionella shakespearei DSM 23087</name>
    <dbReference type="NCBI Taxonomy" id="1122169"/>
    <lineage>
        <taxon>Bacteria</taxon>
        <taxon>Pseudomonadati</taxon>
        <taxon>Pseudomonadota</taxon>
        <taxon>Gammaproteobacteria</taxon>
        <taxon>Legionellales</taxon>
        <taxon>Legionellaceae</taxon>
        <taxon>Legionella</taxon>
    </lineage>
</organism>
<evidence type="ECO:0000256" key="3">
    <source>
        <dbReference type="ARBA" id="ARBA00022475"/>
    </source>
</evidence>
<keyword evidence="12" id="KW-1185">Reference proteome</keyword>
<evidence type="ECO:0000259" key="10">
    <source>
        <dbReference type="PROSITE" id="PS51123"/>
    </source>
</evidence>
<dbReference type="EMBL" id="LNYW01000052">
    <property type="protein sequence ID" value="KTD59000.1"/>
    <property type="molecule type" value="Genomic_DNA"/>
</dbReference>
<dbReference type="Pfam" id="PF13677">
    <property type="entry name" value="MotB_plug"/>
    <property type="match status" value="1"/>
</dbReference>
<dbReference type="InterPro" id="IPR050330">
    <property type="entry name" value="Bact_OuterMem_StrucFunc"/>
</dbReference>
<gene>
    <name evidence="11" type="primary">motB_1</name>
    <name evidence="11" type="ORF">Lsha_2032</name>
</gene>
<keyword evidence="11" id="KW-0969">Cilium</keyword>
<dbReference type="RefSeq" id="WP_018576294.1">
    <property type="nucleotide sequence ID" value="NZ_KB892384.1"/>
</dbReference>
<sequence>MKSRRNKTEEHTDNHRWVISYADFITLLFAFFVVMYAISSVNISKYKSLSEGMKSAFNNKDQNKATQSTDTLKDGPEEKKTKGTYNDGLEDLNKSLSELEDGDYKINRQDGWIELQITAGSLFDSGSADLKPEALIKLMKLAGKIKSLPYTVVVEGYSDNVPITSPQYPSNWELSATRAAVVGRILNSYGISTDRIVVTGYGEQYPVSDNYTEEGRSQNRRVNIVIAKNRKVDRLLNPDMGQVHTGVIGYGAPVPETDKKQDMKHQDAKNEQTDKKAVQ</sequence>
<comment type="similarity">
    <text evidence="2">Belongs to the MotB family.</text>
</comment>
<evidence type="ECO:0000256" key="4">
    <source>
        <dbReference type="ARBA" id="ARBA00022692"/>
    </source>
</evidence>
<evidence type="ECO:0000256" key="2">
    <source>
        <dbReference type="ARBA" id="ARBA00008914"/>
    </source>
</evidence>
<dbReference type="AlphaFoldDB" id="A0A0W0YQ46"/>
<dbReference type="InterPro" id="IPR025713">
    <property type="entry name" value="MotB-like_N_dom"/>
</dbReference>
<dbReference type="InterPro" id="IPR036737">
    <property type="entry name" value="OmpA-like_sf"/>
</dbReference>
<dbReference type="STRING" id="1122169.Lsha_2032"/>
<feature type="domain" description="OmpA-like" evidence="10">
    <location>
        <begin position="110"/>
        <end position="230"/>
    </location>
</feature>
<keyword evidence="11" id="KW-0966">Cell projection</keyword>
<dbReference type="PANTHER" id="PTHR30329:SF20">
    <property type="entry name" value="EXPORTED PROTEIN"/>
    <property type="match status" value="1"/>
</dbReference>
<dbReference type="Pfam" id="PF00691">
    <property type="entry name" value="OmpA"/>
    <property type="match status" value="1"/>
</dbReference>
<evidence type="ECO:0000256" key="9">
    <source>
        <dbReference type="SAM" id="Phobius"/>
    </source>
</evidence>
<keyword evidence="11" id="KW-0282">Flagellum</keyword>
<dbReference type="Proteomes" id="UP000054600">
    <property type="component" value="Unassembled WGS sequence"/>
</dbReference>
<feature type="compositionally biased region" description="Polar residues" evidence="8">
    <location>
        <begin position="60"/>
        <end position="70"/>
    </location>
</feature>
<evidence type="ECO:0000256" key="7">
    <source>
        <dbReference type="PROSITE-ProRule" id="PRU00473"/>
    </source>
</evidence>
<keyword evidence="5 9" id="KW-1133">Transmembrane helix</keyword>
<evidence type="ECO:0000256" key="5">
    <source>
        <dbReference type="ARBA" id="ARBA00022989"/>
    </source>
</evidence>
<dbReference type="GO" id="GO:0005886">
    <property type="term" value="C:plasma membrane"/>
    <property type="evidence" value="ECO:0007669"/>
    <property type="project" value="UniProtKB-SubCell"/>
</dbReference>
<feature type="compositionally biased region" description="Basic and acidic residues" evidence="8">
    <location>
        <begin position="256"/>
        <end position="279"/>
    </location>
</feature>
<dbReference type="InterPro" id="IPR006665">
    <property type="entry name" value="OmpA-like"/>
</dbReference>
<keyword evidence="4 9" id="KW-0812">Transmembrane</keyword>
<feature type="region of interest" description="Disordered" evidence="8">
    <location>
        <begin position="60"/>
        <end position="87"/>
    </location>
</feature>
<evidence type="ECO:0000256" key="8">
    <source>
        <dbReference type="SAM" id="MobiDB-lite"/>
    </source>
</evidence>
<dbReference type="Gene3D" id="3.30.1330.60">
    <property type="entry name" value="OmpA-like domain"/>
    <property type="match status" value="1"/>
</dbReference>
<feature type="compositionally biased region" description="Basic and acidic residues" evidence="8">
    <location>
        <begin position="71"/>
        <end position="81"/>
    </location>
</feature>
<evidence type="ECO:0000256" key="1">
    <source>
        <dbReference type="ARBA" id="ARBA00004162"/>
    </source>
</evidence>
<dbReference type="PROSITE" id="PS51123">
    <property type="entry name" value="OMPA_2"/>
    <property type="match status" value="1"/>
</dbReference>
<dbReference type="CDD" id="cd07185">
    <property type="entry name" value="OmpA_C-like"/>
    <property type="match status" value="1"/>
</dbReference>
<name>A0A0W0YQ46_9GAMM</name>
<evidence type="ECO:0000256" key="6">
    <source>
        <dbReference type="ARBA" id="ARBA00023136"/>
    </source>
</evidence>
<keyword evidence="6 7" id="KW-0472">Membrane</keyword>
<dbReference type="eggNOG" id="COG1360">
    <property type="taxonomic scope" value="Bacteria"/>
</dbReference>
<accession>A0A0W0YQ46</accession>